<evidence type="ECO:0000313" key="3">
    <source>
        <dbReference type="Proteomes" id="UP000283993"/>
    </source>
</evidence>
<reference evidence="2 3" key="1">
    <citation type="submission" date="2013-10" db="EMBL/GenBank/DDBJ databases">
        <title>Salinisphaera orenii MK-B5 Genome Sequencing.</title>
        <authorList>
            <person name="Lai Q."/>
            <person name="Li C."/>
            <person name="Shao Z."/>
        </authorList>
    </citation>
    <scope>NUCLEOTIDE SEQUENCE [LARGE SCALE GENOMIC DNA]</scope>
    <source>
        <strain evidence="2 3">MK-B5</strain>
    </source>
</reference>
<comment type="caution">
    <text evidence="2">The sequence shown here is derived from an EMBL/GenBank/DDBJ whole genome shotgun (WGS) entry which is preliminary data.</text>
</comment>
<gene>
    <name evidence="2" type="ORF">SAOR_04855</name>
</gene>
<dbReference type="Proteomes" id="UP000283993">
    <property type="component" value="Unassembled WGS sequence"/>
</dbReference>
<keyword evidence="3" id="KW-1185">Reference proteome</keyword>
<evidence type="ECO:0000313" key="2">
    <source>
        <dbReference type="EMBL" id="ROO28899.1"/>
    </source>
</evidence>
<proteinExistence type="predicted"/>
<accession>A0A423PTH4</accession>
<sequence length="43" mass="4453">MLPIPALVLPAIARRQSVAARRSAPAESTDPAVGCFDTTYPAA</sequence>
<dbReference type="AlphaFoldDB" id="A0A423PTH4"/>
<protein>
    <submittedName>
        <fullName evidence="2">Uncharacterized protein</fullName>
    </submittedName>
</protein>
<organism evidence="2 3">
    <name type="scientific">Salinisphaera orenii MK-B5</name>
    <dbReference type="NCBI Taxonomy" id="856730"/>
    <lineage>
        <taxon>Bacteria</taxon>
        <taxon>Pseudomonadati</taxon>
        <taxon>Pseudomonadota</taxon>
        <taxon>Gammaproteobacteria</taxon>
        <taxon>Salinisphaerales</taxon>
        <taxon>Salinisphaeraceae</taxon>
        <taxon>Salinisphaera</taxon>
    </lineage>
</organism>
<name>A0A423PTH4_9GAMM</name>
<feature type="region of interest" description="Disordered" evidence="1">
    <location>
        <begin position="20"/>
        <end position="43"/>
    </location>
</feature>
<evidence type="ECO:0000256" key="1">
    <source>
        <dbReference type="SAM" id="MobiDB-lite"/>
    </source>
</evidence>
<dbReference type="EMBL" id="AYKH01000007">
    <property type="protein sequence ID" value="ROO28899.1"/>
    <property type="molecule type" value="Genomic_DNA"/>
</dbReference>